<evidence type="ECO:0000313" key="3">
    <source>
        <dbReference type="Proteomes" id="UP000823388"/>
    </source>
</evidence>
<dbReference type="Proteomes" id="UP000823388">
    <property type="component" value="Chromosome 4K"/>
</dbReference>
<dbReference type="AlphaFoldDB" id="A0A8T0TWF8"/>
<feature type="transmembrane region" description="Helical" evidence="1">
    <location>
        <begin position="21"/>
        <end position="41"/>
    </location>
</feature>
<evidence type="ECO:0000256" key="1">
    <source>
        <dbReference type="SAM" id="Phobius"/>
    </source>
</evidence>
<evidence type="ECO:0000313" key="2">
    <source>
        <dbReference type="EMBL" id="KAG2613293.1"/>
    </source>
</evidence>
<comment type="caution">
    <text evidence="2">The sequence shown here is derived from an EMBL/GenBank/DDBJ whole genome shotgun (WGS) entry which is preliminary data.</text>
</comment>
<keyword evidence="1" id="KW-1133">Transmembrane helix</keyword>
<proteinExistence type="predicted"/>
<sequence>MARSRVRRRVTPRISFRPWTFLLLSYTRPTITLCFVLIYTVSYTCFFTRTDSSIHQMHELFSHSCRNIVLFHLHFLEISKVVLFMYIIEVTICRVQSLINFVCVSDNWNQSCKRLLLKMKLDCRNFTSLDVFCSTRLYFKSSTAGGLVLASLEMVANFLRTLQGYIMDFEIDYIDKVLPSVD</sequence>
<accession>A0A8T0TWF8</accession>
<protein>
    <submittedName>
        <fullName evidence="2">Uncharacterized protein</fullName>
    </submittedName>
</protein>
<keyword evidence="1" id="KW-0472">Membrane</keyword>
<organism evidence="2 3">
    <name type="scientific">Panicum virgatum</name>
    <name type="common">Blackwell switchgrass</name>
    <dbReference type="NCBI Taxonomy" id="38727"/>
    <lineage>
        <taxon>Eukaryota</taxon>
        <taxon>Viridiplantae</taxon>
        <taxon>Streptophyta</taxon>
        <taxon>Embryophyta</taxon>
        <taxon>Tracheophyta</taxon>
        <taxon>Spermatophyta</taxon>
        <taxon>Magnoliopsida</taxon>
        <taxon>Liliopsida</taxon>
        <taxon>Poales</taxon>
        <taxon>Poaceae</taxon>
        <taxon>PACMAD clade</taxon>
        <taxon>Panicoideae</taxon>
        <taxon>Panicodae</taxon>
        <taxon>Paniceae</taxon>
        <taxon>Panicinae</taxon>
        <taxon>Panicum</taxon>
        <taxon>Panicum sect. Hiantes</taxon>
    </lineage>
</organism>
<reference evidence="2" key="1">
    <citation type="submission" date="2020-05" db="EMBL/GenBank/DDBJ databases">
        <title>WGS assembly of Panicum virgatum.</title>
        <authorList>
            <person name="Lovell J.T."/>
            <person name="Jenkins J."/>
            <person name="Shu S."/>
            <person name="Juenger T.E."/>
            <person name="Schmutz J."/>
        </authorList>
    </citation>
    <scope>NUCLEOTIDE SEQUENCE</scope>
    <source>
        <strain evidence="2">AP13</strain>
    </source>
</reference>
<gene>
    <name evidence="2" type="ORF">PVAP13_4KG339900</name>
</gene>
<keyword evidence="1" id="KW-0812">Transmembrane</keyword>
<name>A0A8T0TWF8_PANVG</name>
<dbReference type="EMBL" id="CM029043">
    <property type="protein sequence ID" value="KAG2613293.1"/>
    <property type="molecule type" value="Genomic_DNA"/>
</dbReference>
<keyword evidence="3" id="KW-1185">Reference proteome</keyword>